<evidence type="ECO:0000313" key="4">
    <source>
        <dbReference type="EMBL" id="SUO97870.1"/>
    </source>
</evidence>
<gene>
    <name evidence="4" type="ORF">NCTC13337_02662</name>
</gene>
<keyword evidence="5" id="KW-1185">Reference proteome</keyword>
<dbReference type="PROSITE" id="PS51782">
    <property type="entry name" value="LYSM"/>
    <property type="match status" value="1"/>
</dbReference>
<feature type="region of interest" description="Disordered" evidence="1">
    <location>
        <begin position="692"/>
        <end position="713"/>
    </location>
</feature>
<dbReference type="NCBIfam" id="TIGR03504">
    <property type="entry name" value="FimV_Cterm"/>
    <property type="match status" value="1"/>
</dbReference>
<organism evidence="4 5">
    <name type="scientific">Suttonella ornithocola</name>
    <dbReference type="NCBI Taxonomy" id="279832"/>
    <lineage>
        <taxon>Bacteria</taxon>
        <taxon>Pseudomonadati</taxon>
        <taxon>Pseudomonadota</taxon>
        <taxon>Gammaproteobacteria</taxon>
        <taxon>Cardiobacteriales</taxon>
        <taxon>Cardiobacteriaceae</taxon>
        <taxon>Suttonella</taxon>
    </lineage>
</organism>
<sequence>MKGYRQPGTLKAAILLAMGLGLSKLAMAVGLGPIQVNSYMGQPLKASIKINGISDAAAASSVVRLADTAAYRARGIVKTPEQSGLTFSIVKSGNSHTILVRSNSQIREPFINFILSMKSGGQEITREYAVFLNPDPAVQAGIAPAPTPVNLVETQPATTIQPANANTQGWGGRSEKAKPVALNTQANTSTAAQTAAAHASSYQGGNIYGPVKPGETLYSIAKATRHSEAVSVDAMMRAIFKANRRAFASNSLSSLMVGYTLTIPSINGAQPQVMPVEKSKKSTSSKPTVAEARKNNQKATQTAVQNEPSSNEEGIAEHSEIAPVLKADHSADEQSIIPAEMSEEEIAAAKAEADAKRAEAELPIETSSSDVTSEMQLDAPDSLDTSSLENTNTAEEIPTEEKKALTIESEPTSEPAPTTSTPSAEEVTPVKTIPTTTVEPAKPATTTDNTFSNSDLPFGLPLWQLLILGGGILLLLLLVIFALLAKRRKKPSAEITEEELEALTKELETSAEGKLLANALSNEVILEKTPNHLHHELPLENEYAQVDDFFSEKETSDNNDANFQDLDDFFSTADEQDKKASAADAHQHETFNALDDFFAEESNVQNTASEEPVDFDGLEDFFAVSTDEQAQHSEYTEQTTTSHSVSDFDALDDFFAEPANEQKTTATHSNVATDTTSSSNLDNLDDFFAVSDEKSAPANTTTKTSTEHQVPDFNGLDDFFAETDETSLQKHTTPESDPMDIEEDLFMELEEEPNNTVSNIDSLDDFSSESPTGAKSEMHQEATQTSIDEMDFFNDFATKETAPIDKASVKEELPSAKSAVEITPADIQAMDINLDLAVAYIKSGVKPEKAKMWLNEVLEKGTEEQRKVAEDLLKQLG</sequence>
<feature type="compositionally biased region" description="Low complexity" evidence="1">
    <location>
        <begin position="408"/>
        <end position="440"/>
    </location>
</feature>
<feature type="domain" description="LysM" evidence="3">
    <location>
        <begin position="207"/>
        <end position="263"/>
    </location>
</feature>
<dbReference type="Proteomes" id="UP000254601">
    <property type="component" value="Unassembled WGS sequence"/>
</dbReference>
<dbReference type="EMBL" id="UHIC01000001">
    <property type="protein sequence ID" value="SUO97870.1"/>
    <property type="molecule type" value="Genomic_DNA"/>
</dbReference>
<accession>A0A380MZ73</accession>
<dbReference type="InterPro" id="IPR020012">
    <property type="entry name" value="LysM_FimV"/>
</dbReference>
<dbReference type="RefSeq" id="WP_072576639.1">
    <property type="nucleotide sequence ID" value="NZ_LWHB01000088.1"/>
</dbReference>
<dbReference type="Gene3D" id="1.20.58.2200">
    <property type="match status" value="1"/>
</dbReference>
<dbReference type="OrthoDB" id="5298707at2"/>
<keyword evidence="2" id="KW-0812">Transmembrane</keyword>
<evidence type="ECO:0000256" key="1">
    <source>
        <dbReference type="SAM" id="MobiDB-lite"/>
    </source>
</evidence>
<proteinExistence type="predicted"/>
<feature type="region of interest" description="Disordered" evidence="1">
    <location>
        <begin position="347"/>
        <end position="452"/>
    </location>
</feature>
<keyword evidence="2" id="KW-1133">Transmembrane helix</keyword>
<dbReference type="NCBIfam" id="TIGR03505">
    <property type="entry name" value="FimV_core"/>
    <property type="match status" value="1"/>
</dbReference>
<dbReference type="InterPro" id="IPR057840">
    <property type="entry name" value="FimV_N"/>
</dbReference>
<evidence type="ECO:0000259" key="3">
    <source>
        <dbReference type="PROSITE" id="PS51782"/>
    </source>
</evidence>
<feature type="compositionally biased region" description="Basic and acidic residues" evidence="1">
    <location>
        <begin position="351"/>
        <end position="360"/>
    </location>
</feature>
<dbReference type="InterPro" id="IPR018392">
    <property type="entry name" value="LysM"/>
</dbReference>
<evidence type="ECO:0000313" key="5">
    <source>
        <dbReference type="Proteomes" id="UP000254601"/>
    </source>
</evidence>
<feature type="compositionally biased region" description="Polar residues" evidence="1">
    <location>
        <begin position="365"/>
        <end position="375"/>
    </location>
</feature>
<evidence type="ECO:0000256" key="2">
    <source>
        <dbReference type="SAM" id="Phobius"/>
    </source>
</evidence>
<dbReference type="InterPro" id="IPR036779">
    <property type="entry name" value="LysM_dom_sf"/>
</dbReference>
<feature type="compositionally biased region" description="Polar residues" evidence="1">
    <location>
        <begin position="383"/>
        <end position="394"/>
    </location>
</feature>
<reference evidence="4 5" key="1">
    <citation type="submission" date="2018-06" db="EMBL/GenBank/DDBJ databases">
        <authorList>
            <consortium name="Pathogen Informatics"/>
            <person name="Doyle S."/>
        </authorList>
    </citation>
    <scope>NUCLEOTIDE SEQUENCE [LARGE SCALE GENOMIC DNA]</scope>
    <source>
        <strain evidence="4 5">NCTC13337</strain>
    </source>
</reference>
<feature type="region of interest" description="Disordered" evidence="1">
    <location>
        <begin position="272"/>
        <end position="314"/>
    </location>
</feature>
<dbReference type="Gene3D" id="3.10.350.10">
    <property type="entry name" value="LysM domain"/>
    <property type="match status" value="1"/>
</dbReference>
<dbReference type="Pfam" id="PF25800">
    <property type="entry name" value="FimV_N"/>
    <property type="match status" value="1"/>
</dbReference>
<dbReference type="InterPro" id="IPR020011">
    <property type="entry name" value="FimV_C"/>
</dbReference>
<dbReference type="CDD" id="cd00118">
    <property type="entry name" value="LysM"/>
    <property type="match status" value="1"/>
</dbReference>
<dbReference type="AlphaFoldDB" id="A0A380MZ73"/>
<name>A0A380MZ73_9GAMM</name>
<dbReference type="InterPro" id="IPR038440">
    <property type="entry name" value="FimV_C_sf"/>
</dbReference>
<feature type="compositionally biased region" description="Polar residues" evidence="1">
    <location>
        <begin position="297"/>
        <end position="312"/>
    </location>
</feature>
<protein>
    <submittedName>
        <fullName evidence="4">Tfp pilus assembly protein FimV</fullName>
    </submittedName>
</protein>
<feature type="transmembrane region" description="Helical" evidence="2">
    <location>
        <begin position="462"/>
        <end position="485"/>
    </location>
</feature>
<keyword evidence="2" id="KW-0472">Membrane</keyword>